<gene>
    <name evidence="1" type="ORF">SAMN04489740_4040</name>
</gene>
<evidence type="ECO:0000313" key="2">
    <source>
        <dbReference type="Proteomes" id="UP000182725"/>
    </source>
</evidence>
<evidence type="ECO:0000313" key="1">
    <source>
        <dbReference type="EMBL" id="SEF10850.1"/>
    </source>
</evidence>
<dbReference type="EMBL" id="FNTV01000002">
    <property type="protein sequence ID" value="SEF10850.1"/>
    <property type="molecule type" value="Genomic_DNA"/>
</dbReference>
<dbReference type="AlphaFoldDB" id="A0A1H5PAX9"/>
<name>A0A1H5PAX9_9MICC</name>
<proteinExistence type="predicted"/>
<dbReference type="Proteomes" id="UP000182725">
    <property type="component" value="Unassembled WGS sequence"/>
</dbReference>
<protein>
    <submittedName>
        <fullName evidence="1">Uncharacterized protein</fullName>
    </submittedName>
</protein>
<reference evidence="1 2" key="1">
    <citation type="submission" date="2016-10" db="EMBL/GenBank/DDBJ databases">
        <authorList>
            <person name="de Groot N.N."/>
        </authorList>
    </citation>
    <scope>NUCLEOTIDE SEQUENCE [LARGE SCALE GENOMIC DNA]</scope>
    <source>
        <strain evidence="1 2">DSM 22274</strain>
    </source>
</reference>
<organism evidence="1 2">
    <name type="scientific">Arthrobacter alpinus</name>
    <dbReference type="NCBI Taxonomy" id="656366"/>
    <lineage>
        <taxon>Bacteria</taxon>
        <taxon>Bacillati</taxon>
        <taxon>Actinomycetota</taxon>
        <taxon>Actinomycetes</taxon>
        <taxon>Micrococcales</taxon>
        <taxon>Micrococcaceae</taxon>
        <taxon>Arthrobacter</taxon>
    </lineage>
</organism>
<sequence length="49" mass="5371">MRLGEISFDDVSAAQTFPQEVPLPTVRTFSRQCPTPCGTFVQQGVGQSR</sequence>
<accession>A0A1H5PAX9</accession>